<organism evidence="2 3">
    <name type="scientific">Macrophomina phaseolina</name>
    <dbReference type="NCBI Taxonomy" id="35725"/>
    <lineage>
        <taxon>Eukaryota</taxon>
        <taxon>Fungi</taxon>
        <taxon>Dikarya</taxon>
        <taxon>Ascomycota</taxon>
        <taxon>Pezizomycotina</taxon>
        <taxon>Dothideomycetes</taxon>
        <taxon>Dothideomycetes incertae sedis</taxon>
        <taxon>Botryosphaeriales</taxon>
        <taxon>Botryosphaeriaceae</taxon>
        <taxon>Macrophomina</taxon>
    </lineage>
</organism>
<feature type="compositionally biased region" description="Basic and acidic residues" evidence="1">
    <location>
        <begin position="284"/>
        <end position="320"/>
    </location>
</feature>
<evidence type="ECO:0000313" key="2">
    <source>
        <dbReference type="EMBL" id="KAH7034007.1"/>
    </source>
</evidence>
<comment type="caution">
    <text evidence="2">The sequence shown here is derived from an EMBL/GenBank/DDBJ whole genome shotgun (WGS) entry which is preliminary data.</text>
</comment>
<feature type="compositionally biased region" description="Polar residues" evidence="1">
    <location>
        <begin position="265"/>
        <end position="278"/>
    </location>
</feature>
<feature type="region of interest" description="Disordered" evidence="1">
    <location>
        <begin position="265"/>
        <end position="373"/>
    </location>
</feature>
<protein>
    <submittedName>
        <fullName evidence="2">Uncharacterized protein</fullName>
    </submittedName>
</protein>
<keyword evidence="3" id="KW-1185">Reference proteome</keyword>
<proteinExistence type="predicted"/>
<evidence type="ECO:0000256" key="1">
    <source>
        <dbReference type="SAM" id="MobiDB-lite"/>
    </source>
</evidence>
<feature type="compositionally biased region" description="Basic and acidic residues" evidence="1">
    <location>
        <begin position="361"/>
        <end position="373"/>
    </location>
</feature>
<dbReference type="EMBL" id="JAGTJR010000038">
    <property type="protein sequence ID" value="KAH7034007.1"/>
    <property type="molecule type" value="Genomic_DNA"/>
</dbReference>
<evidence type="ECO:0000313" key="3">
    <source>
        <dbReference type="Proteomes" id="UP000774617"/>
    </source>
</evidence>
<feature type="compositionally biased region" description="Basic and acidic residues" evidence="1">
    <location>
        <begin position="335"/>
        <end position="351"/>
    </location>
</feature>
<sequence>MDTLALFTAKSCTHPVRSMHSQNTCKPTNIMPTKWSLICRSLPHEKSSLRAHCRRTSSPHLQLPPRRTTRTTFVLGPGFGVPTPKVPQHQLASYNCMKAVAGRFRTMIESMIRCDAAPGVKSVSPAGPTPTSTNITFYAKRSAITPEEQWDRDVKVFDTTATFRPNVKPKPHNKCSLIANRCIGALENNVAWVDGDEGDGRMTVDGMVVVRELRAKVRLGEPGVQFPMNTTFDCLFLVVDGKVPSAGTSSPVRLSQDMLRQFRTSAVWQQPQSSNRPSSYILADPKRPAAADPTKKVKQQEEAAARRERKQAAEKGENRERKRRTQGLQNNTARSQKDGDGKGEGGKDNKKDGKKGKKEKKKEAKEGGSGKEN</sequence>
<gene>
    <name evidence="2" type="ORF">B0J12DRAFT_703712</name>
</gene>
<reference evidence="2 3" key="1">
    <citation type="journal article" date="2021" name="Nat. Commun.">
        <title>Genetic determinants of endophytism in the Arabidopsis root mycobiome.</title>
        <authorList>
            <person name="Mesny F."/>
            <person name="Miyauchi S."/>
            <person name="Thiergart T."/>
            <person name="Pickel B."/>
            <person name="Atanasova L."/>
            <person name="Karlsson M."/>
            <person name="Huettel B."/>
            <person name="Barry K.W."/>
            <person name="Haridas S."/>
            <person name="Chen C."/>
            <person name="Bauer D."/>
            <person name="Andreopoulos W."/>
            <person name="Pangilinan J."/>
            <person name="LaButti K."/>
            <person name="Riley R."/>
            <person name="Lipzen A."/>
            <person name="Clum A."/>
            <person name="Drula E."/>
            <person name="Henrissat B."/>
            <person name="Kohler A."/>
            <person name="Grigoriev I.V."/>
            <person name="Martin F.M."/>
            <person name="Hacquard S."/>
        </authorList>
    </citation>
    <scope>NUCLEOTIDE SEQUENCE [LARGE SCALE GENOMIC DNA]</scope>
    <source>
        <strain evidence="2 3">MPI-SDFR-AT-0080</strain>
    </source>
</reference>
<name>A0ABQ8G0J7_9PEZI</name>
<accession>A0ABQ8G0J7</accession>
<dbReference type="Proteomes" id="UP000774617">
    <property type="component" value="Unassembled WGS sequence"/>
</dbReference>